<organism evidence="2 3">
    <name type="scientific">Rhizobium setariae</name>
    <dbReference type="NCBI Taxonomy" id="2801340"/>
    <lineage>
        <taxon>Bacteria</taxon>
        <taxon>Pseudomonadati</taxon>
        <taxon>Pseudomonadota</taxon>
        <taxon>Alphaproteobacteria</taxon>
        <taxon>Hyphomicrobiales</taxon>
        <taxon>Rhizobiaceae</taxon>
        <taxon>Rhizobium/Agrobacterium group</taxon>
        <taxon>Rhizobium</taxon>
    </lineage>
</organism>
<dbReference type="InterPro" id="IPR018964">
    <property type="entry name" value="Phage_phiJL001_Gp84_C"/>
</dbReference>
<dbReference type="AlphaFoldDB" id="A0A937CML9"/>
<evidence type="ECO:0000259" key="1">
    <source>
        <dbReference type="Pfam" id="PF09356"/>
    </source>
</evidence>
<gene>
    <name evidence="2" type="ORF">JJB09_03475</name>
</gene>
<comment type="caution">
    <text evidence="2">The sequence shown here is derived from an EMBL/GenBank/DDBJ whole genome shotgun (WGS) entry which is preliminary data.</text>
</comment>
<reference evidence="2" key="1">
    <citation type="submission" date="2021-01" db="EMBL/GenBank/DDBJ databases">
        <title>Rhizobium sp. strain KVB221 16S ribosomal RNA gene Genome sequencing and assembly.</title>
        <authorList>
            <person name="Kang M."/>
        </authorList>
    </citation>
    <scope>NUCLEOTIDE SEQUENCE</scope>
    <source>
        <strain evidence="2">KVB221</strain>
    </source>
</reference>
<dbReference type="Pfam" id="PF09356">
    <property type="entry name" value="Phage_BR0599"/>
    <property type="match status" value="1"/>
</dbReference>
<dbReference type="NCBIfam" id="TIGR02218">
    <property type="entry name" value="phg_TIGR02218"/>
    <property type="match status" value="1"/>
</dbReference>
<evidence type="ECO:0000313" key="3">
    <source>
        <dbReference type="Proteomes" id="UP000633219"/>
    </source>
</evidence>
<proteinExistence type="predicted"/>
<sequence>MKTIGEGLKAHLAEDATTLCHAWRLTRRDGVVLGFTDHDHDLTFDATMFQAASGYQASDREALSGLAAPSADVVGALSSDAITDKDIAAGKYDGARVELFLVNWDQPSQHTMLKVQEIGEITRSESHFRAELRSVAHKLSQTRGRIYGHRCDAAFGDGRCGKNANAFRATGTVASAPDLSRMTVHGLGEFANGYFRYGMLTFTSGVNDGVSVDIESHVQANAAVTLVFWLPVPAKPANGDTFKIIAGCDKSIDTCRSKFDNVANFRGFPHIPGADFTYAYADGETEHDGAPLYE</sequence>
<feature type="domain" description="Bacteriophage phiJL001 Gp84 C-terminal" evidence="1">
    <location>
        <begin position="193"/>
        <end position="275"/>
    </location>
</feature>
<dbReference type="EMBL" id="JAEQNC010000002">
    <property type="protein sequence ID" value="MBL0371079.1"/>
    <property type="molecule type" value="Genomic_DNA"/>
</dbReference>
<protein>
    <submittedName>
        <fullName evidence="2">DUF2163 domain-containing protein</fullName>
    </submittedName>
</protein>
<dbReference type="Proteomes" id="UP000633219">
    <property type="component" value="Unassembled WGS sequence"/>
</dbReference>
<keyword evidence="3" id="KW-1185">Reference proteome</keyword>
<evidence type="ECO:0000313" key="2">
    <source>
        <dbReference type="EMBL" id="MBL0371079.1"/>
    </source>
</evidence>
<dbReference type="Pfam" id="PF09931">
    <property type="entry name" value="Phage_phiJL001_Gp84_N"/>
    <property type="match status" value="1"/>
</dbReference>
<name>A0A937CML9_9HYPH</name>
<dbReference type="RefSeq" id="WP_201653162.1">
    <property type="nucleotide sequence ID" value="NZ_JAEQNC010000002.1"/>
</dbReference>
<dbReference type="InterPro" id="IPR011928">
    <property type="entry name" value="Phage_phiJL001_Gp84"/>
</dbReference>
<accession>A0A937CML9</accession>